<dbReference type="GeneID" id="103206715"/>
<dbReference type="Pfam" id="PF18584">
    <property type="entry name" value="SYCP2_SLD"/>
    <property type="match status" value="1"/>
</dbReference>
<gene>
    <name evidence="10" type="primary">SYCP2L</name>
</gene>
<evidence type="ECO:0000256" key="4">
    <source>
        <dbReference type="ARBA" id="ARBA00022454"/>
    </source>
</evidence>
<dbReference type="InterPro" id="IPR041322">
    <property type="entry name" value="SYCP2_ARLD"/>
</dbReference>
<evidence type="ECO:0000256" key="5">
    <source>
        <dbReference type="ARBA" id="ARBA00023242"/>
    </source>
</evidence>
<dbReference type="InterPro" id="IPR040560">
    <property type="entry name" value="SYCP2_SLD"/>
</dbReference>
<reference evidence="10" key="1">
    <citation type="submission" date="2025-08" db="UniProtKB">
        <authorList>
            <consortium name="RefSeq"/>
        </authorList>
    </citation>
    <scope>IDENTIFICATION</scope>
</reference>
<evidence type="ECO:0000259" key="8">
    <source>
        <dbReference type="Pfam" id="PF18584"/>
    </source>
</evidence>
<evidence type="ECO:0000313" key="9">
    <source>
        <dbReference type="Proteomes" id="UP000694850"/>
    </source>
</evidence>
<feature type="region of interest" description="Disordered" evidence="6">
    <location>
        <begin position="465"/>
        <end position="506"/>
    </location>
</feature>
<dbReference type="GO" id="GO:0000779">
    <property type="term" value="C:condensed chromosome, centromeric region"/>
    <property type="evidence" value="ECO:0007669"/>
    <property type="project" value="TreeGrafter"/>
</dbReference>
<comment type="similarity">
    <text evidence="3">Belongs to the SYCP2 family.</text>
</comment>
<dbReference type="AlphaFoldDB" id="A0A8B7ARV4"/>
<evidence type="ECO:0000256" key="6">
    <source>
        <dbReference type="SAM" id="MobiDB-lite"/>
    </source>
</evidence>
<proteinExistence type="inferred from homology"/>
<dbReference type="RefSeq" id="XP_007950409.1">
    <property type="nucleotide sequence ID" value="XM_007952218.1"/>
</dbReference>
<dbReference type="GO" id="GO:0000800">
    <property type="term" value="C:lateral element"/>
    <property type="evidence" value="ECO:0007669"/>
    <property type="project" value="TreeGrafter"/>
</dbReference>
<feature type="domain" description="Synaptonemal complex protein 2 armadillo-repeat-like" evidence="7">
    <location>
        <begin position="9"/>
        <end position="181"/>
    </location>
</feature>
<sequence>MNFCRLIWLQSLITDVAVSRRYQKIREYFQQEESHVPQKYNHLLLRQLDKSINKELDNNEFQYVSLLLKCIQRFFLDGLKEESLLIQQGLISKMVSWLQRTIGFLTEEDLASDTSLITVTQDFFETALIISKRSSKGKIQMLDSFIFNLGFLVIEKTPNHLIGQEALSTLNCILEAIPPEEKKKLLLLEATLKCHLSKCFRKELASTVVTVGDYDRQVAVSETLCRLVTKNKRDYFVHYWFEDDFISNAFQKIKDQDFETDCRLFLNFLNGRLGQKRRVYSFPCIAAFADGHEIRKPQSEKLEEFWIDFNLGSQSVTFYIDNAESAQWDLVRIFKDAVANFSVVETKKMNMLVIYLKKPVIISKKEVMRTEIHFDLKFNISEVSIKILGKENQILPDKNEISSEFIGKFEKEDRELSPALLDKSFEMIDESPNVDEFMNLEPDRCLLTLRHDDLDEPASNYRKHLFSESGQDSSNTSERSGPTEEKRKSIKSYSNRKKKRVRSRIKVLPLSPLSSESDHNKGQVRFLTPLWKDTSKKNAIPRKISGTEFQGTSVFVTPKDSALKTQLQRPHIPSELSSSEHSEVEESIPKIVNRESSMTSFKRKVQTLDDKDISVGGIMTSNQSKVEDDGAPGSLSSVVEEGDLAEGISVPSLEAMPENMDGSAIISTLENVTKVLKRKYELRHRRSQLSSKSRTKAPDCLTKLLKQIHQCRRNKLQQFRSFILRELSYVEKDIQSLQCLENDVVEFWRRQSAAVGSFTDVQRKNKNREWKS</sequence>
<evidence type="ECO:0000256" key="2">
    <source>
        <dbReference type="ARBA" id="ARBA00004286"/>
    </source>
</evidence>
<feature type="compositionally biased region" description="Basic residues" evidence="6">
    <location>
        <begin position="488"/>
        <end position="505"/>
    </location>
</feature>
<dbReference type="OrthoDB" id="10256849at2759"/>
<dbReference type="Proteomes" id="UP000694850">
    <property type="component" value="Unplaced"/>
</dbReference>
<feature type="compositionally biased region" description="Polar residues" evidence="6">
    <location>
        <begin position="468"/>
        <end position="480"/>
    </location>
</feature>
<dbReference type="CTD" id="221711"/>
<name>A0A8B7ARV4_ORYAF</name>
<evidence type="ECO:0000313" key="10">
    <source>
        <dbReference type="RefSeq" id="XP_007950409.1"/>
    </source>
</evidence>
<feature type="region of interest" description="Disordered" evidence="6">
    <location>
        <begin position="564"/>
        <end position="586"/>
    </location>
</feature>
<organism evidence="9 10">
    <name type="scientific">Orycteropus afer afer</name>
    <dbReference type="NCBI Taxonomy" id="1230840"/>
    <lineage>
        <taxon>Eukaryota</taxon>
        <taxon>Metazoa</taxon>
        <taxon>Chordata</taxon>
        <taxon>Craniata</taxon>
        <taxon>Vertebrata</taxon>
        <taxon>Euteleostomi</taxon>
        <taxon>Mammalia</taxon>
        <taxon>Eutheria</taxon>
        <taxon>Afrotheria</taxon>
        <taxon>Tubulidentata</taxon>
        <taxon>Orycteropodidae</taxon>
        <taxon>Orycteropus</taxon>
    </lineage>
</organism>
<protein>
    <submittedName>
        <fullName evidence="10">Synaptonemal complex protein 2-like</fullName>
    </submittedName>
</protein>
<keyword evidence="9" id="KW-1185">Reference proteome</keyword>
<keyword evidence="5" id="KW-0539">Nucleus</keyword>
<dbReference type="Pfam" id="PF18581">
    <property type="entry name" value="SYCP2_ARLD"/>
    <property type="match status" value="1"/>
</dbReference>
<evidence type="ECO:0000256" key="3">
    <source>
        <dbReference type="ARBA" id="ARBA00007960"/>
    </source>
</evidence>
<accession>A0A8B7ARV4</accession>
<dbReference type="InterPro" id="IPR024835">
    <property type="entry name" value="SYCP2-like"/>
</dbReference>
<keyword evidence="4" id="KW-0158">Chromosome</keyword>
<dbReference type="PANTHER" id="PTHR15607:SF14">
    <property type="entry name" value="SYNAPTONEMAL COMPLEX PROTEIN 2-LIKE"/>
    <property type="match status" value="1"/>
</dbReference>
<evidence type="ECO:0000259" key="7">
    <source>
        <dbReference type="Pfam" id="PF18581"/>
    </source>
</evidence>
<dbReference type="PANTHER" id="PTHR15607">
    <property type="entry name" value="SYNAPTONEMAL COMPLEX PROTEIN-RELATED"/>
    <property type="match status" value="1"/>
</dbReference>
<dbReference type="GO" id="GO:0140013">
    <property type="term" value="P:meiotic nuclear division"/>
    <property type="evidence" value="ECO:0007669"/>
    <property type="project" value="TreeGrafter"/>
</dbReference>
<evidence type="ECO:0000256" key="1">
    <source>
        <dbReference type="ARBA" id="ARBA00004123"/>
    </source>
</evidence>
<feature type="domain" description="Synaptonemal complex protein 2 Spt16M-like" evidence="8">
    <location>
        <begin position="279"/>
        <end position="390"/>
    </location>
</feature>
<comment type="subcellular location">
    <subcellularLocation>
        <location evidence="2">Chromosome</location>
    </subcellularLocation>
    <subcellularLocation>
        <location evidence="1">Nucleus</location>
    </subcellularLocation>
</comment>